<sequence>MASIFTKIINGDIPSHKVYEDENYYAFLDISPVQKGHTLLIPKVEVDDMFDLEDELLAGLYVVAKKISKAIKKEFPCNRVGHAVIGLEVPHAHMHLIPISSMHDMNFANKLNLSQEELAEIAERIRVHL</sequence>
<accession>A0A7X9P0Q4</accession>
<organism evidence="5 6">
    <name type="scientific">Flammeovirga aprica JL-4</name>
    <dbReference type="NCBI Taxonomy" id="694437"/>
    <lineage>
        <taxon>Bacteria</taxon>
        <taxon>Pseudomonadati</taxon>
        <taxon>Bacteroidota</taxon>
        <taxon>Cytophagia</taxon>
        <taxon>Cytophagales</taxon>
        <taxon>Flammeovirgaceae</taxon>
        <taxon>Flammeovirga</taxon>
    </lineage>
</organism>
<dbReference type="PRINTS" id="PR00332">
    <property type="entry name" value="HISTRIAD"/>
</dbReference>
<feature type="domain" description="HIT" evidence="4">
    <location>
        <begin position="4"/>
        <end position="107"/>
    </location>
</feature>
<dbReference type="GO" id="GO:0003824">
    <property type="term" value="F:catalytic activity"/>
    <property type="evidence" value="ECO:0007669"/>
    <property type="project" value="InterPro"/>
</dbReference>
<dbReference type="InterPro" id="IPR036265">
    <property type="entry name" value="HIT-like_sf"/>
</dbReference>
<evidence type="ECO:0000256" key="3">
    <source>
        <dbReference type="PROSITE-ProRule" id="PRU00464"/>
    </source>
</evidence>
<dbReference type="AlphaFoldDB" id="A0A7X9P0Q4"/>
<dbReference type="InterPro" id="IPR011146">
    <property type="entry name" value="HIT-like"/>
</dbReference>
<dbReference type="EMBL" id="JABANE010000007">
    <property type="protein sequence ID" value="NME67078.1"/>
    <property type="molecule type" value="Genomic_DNA"/>
</dbReference>
<dbReference type="Pfam" id="PF01230">
    <property type="entry name" value="HIT"/>
    <property type="match status" value="1"/>
</dbReference>
<evidence type="ECO:0000256" key="1">
    <source>
        <dbReference type="PIRSR" id="PIRSR601310-1"/>
    </source>
</evidence>
<evidence type="ECO:0000313" key="6">
    <source>
        <dbReference type="Proteomes" id="UP000576082"/>
    </source>
</evidence>
<feature type="active site" description="Tele-AMP-histidine intermediate" evidence="1">
    <location>
        <position position="93"/>
    </location>
</feature>
<dbReference type="SUPFAM" id="SSF54197">
    <property type="entry name" value="HIT-like"/>
    <property type="match status" value="1"/>
</dbReference>
<evidence type="ECO:0000259" key="4">
    <source>
        <dbReference type="PROSITE" id="PS51084"/>
    </source>
</evidence>
<reference evidence="5 6" key="1">
    <citation type="submission" date="2020-04" db="EMBL/GenBank/DDBJ databases">
        <title>Flammeovirga sp. SR4, a novel species isolated from seawater.</title>
        <authorList>
            <person name="Wang X."/>
        </authorList>
    </citation>
    <scope>NUCLEOTIDE SEQUENCE [LARGE SCALE GENOMIC DNA]</scope>
    <source>
        <strain evidence="5 6">ATCC 23126</strain>
    </source>
</reference>
<name>A0A7X9P0Q4_9BACT</name>
<evidence type="ECO:0000313" key="5">
    <source>
        <dbReference type="EMBL" id="NME67078.1"/>
    </source>
</evidence>
<feature type="short sequence motif" description="Histidine triad motif" evidence="2 3">
    <location>
        <begin position="91"/>
        <end position="95"/>
    </location>
</feature>
<dbReference type="GO" id="GO:0009117">
    <property type="term" value="P:nucleotide metabolic process"/>
    <property type="evidence" value="ECO:0007669"/>
    <property type="project" value="TreeGrafter"/>
</dbReference>
<keyword evidence="6" id="KW-1185">Reference proteome</keyword>
<dbReference type="PANTHER" id="PTHR46648:SF1">
    <property type="entry name" value="ADENOSINE 5'-MONOPHOSPHORAMIDASE HNT1"/>
    <property type="match status" value="1"/>
</dbReference>
<proteinExistence type="predicted"/>
<protein>
    <submittedName>
        <fullName evidence="5">HIT family protein</fullName>
    </submittedName>
</protein>
<dbReference type="Proteomes" id="UP000576082">
    <property type="component" value="Unassembled WGS sequence"/>
</dbReference>
<gene>
    <name evidence="5" type="ORF">HHU12_03780</name>
</gene>
<dbReference type="Gene3D" id="3.30.428.10">
    <property type="entry name" value="HIT-like"/>
    <property type="match status" value="1"/>
</dbReference>
<evidence type="ECO:0000256" key="2">
    <source>
        <dbReference type="PIRSR" id="PIRSR601310-3"/>
    </source>
</evidence>
<comment type="caution">
    <text evidence="5">The sequence shown here is derived from an EMBL/GenBank/DDBJ whole genome shotgun (WGS) entry which is preliminary data.</text>
</comment>
<dbReference type="RefSeq" id="WP_169655154.1">
    <property type="nucleotide sequence ID" value="NZ_JABANE010000007.1"/>
</dbReference>
<dbReference type="PROSITE" id="PS51084">
    <property type="entry name" value="HIT_2"/>
    <property type="match status" value="1"/>
</dbReference>
<dbReference type="PANTHER" id="PTHR46648">
    <property type="entry name" value="HIT FAMILY PROTEIN 1"/>
    <property type="match status" value="1"/>
</dbReference>
<dbReference type="InterPro" id="IPR001310">
    <property type="entry name" value="Histidine_triad_HIT"/>
</dbReference>